<organism evidence="1">
    <name type="scientific">Dendroctonus ponderosae</name>
    <name type="common">Mountain pine beetle</name>
    <dbReference type="NCBI Taxonomy" id="77166"/>
    <lineage>
        <taxon>Eukaryota</taxon>
        <taxon>Metazoa</taxon>
        <taxon>Ecdysozoa</taxon>
        <taxon>Arthropoda</taxon>
        <taxon>Hexapoda</taxon>
        <taxon>Insecta</taxon>
        <taxon>Pterygota</taxon>
        <taxon>Neoptera</taxon>
        <taxon>Endopterygota</taxon>
        <taxon>Coleoptera</taxon>
        <taxon>Polyphaga</taxon>
        <taxon>Cucujiformia</taxon>
        <taxon>Curculionidae</taxon>
        <taxon>Scolytinae</taxon>
        <taxon>Dendroctonus</taxon>
    </lineage>
</organism>
<dbReference type="HOGENOM" id="CLU_2415547_0_0_1"/>
<dbReference type="EMBL" id="KB740695">
    <property type="protein sequence ID" value="ENN79412.1"/>
    <property type="molecule type" value="Genomic_DNA"/>
</dbReference>
<feature type="non-terminal residue" evidence="1">
    <location>
        <position position="1"/>
    </location>
</feature>
<dbReference type="AlphaFoldDB" id="N6UL42"/>
<evidence type="ECO:0000313" key="1">
    <source>
        <dbReference type="EMBL" id="ENN79412.1"/>
    </source>
</evidence>
<gene>
    <name evidence="2" type="ORF">D910_01943</name>
    <name evidence="1" type="ORF">YQE_04140</name>
</gene>
<proteinExistence type="predicted"/>
<name>N6UL42_DENPD</name>
<evidence type="ECO:0000313" key="2">
    <source>
        <dbReference type="EMBL" id="ERL84513.1"/>
    </source>
</evidence>
<reference evidence="1 3" key="1">
    <citation type="journal article" date="2013" name="Genome Biol.">
        <title>Draft genome of the mountain pine beetle, Dendroctonus ponderosae Hopkins, a major forest pest.</title>
        <authorList>
            <person name="Keeling C.I."/>
            <person name="Yuen M.M."/>
            <person name="Liao N.Y."/>
            <person name="Docking T.R."/>
            <person name="Chan S.K."/>
            <person name="Taylor G.A."/>
            <person name="Palmquist D.L."/>
            <person name="Jackman S.D."/>
            <person name="Nguyen A."/>
            <person name="Li M."/>
            <person name="Henderson H."/>
            <person name="Janes J.K."/>
            <person name="Zhao Y."/>
            <person name="Pandoh P."/>
            <person name="Moore R."/>
            <person name="Sperling F.A."/>
            <person name="Huber D.P."/>
            <person name="Birol I."/>
            <person name="Jones S.J."/>
            <person name="Bohlmann J."/>
        </authorList>
    </citation>
    <scope>NUCLEOTIDE SEQUENCE</scope>
</reference>
<sequence length="92" mass="10328">MEIFGNLPFAPLSTLKVLSNHNLNFEQFHTLLTQIEAILNSHQILPLTSDPTELEALTPGHFLIGSFINWLKDSGSYEAKTAKSKPLHQRSK</sequence>
<protein>
    <submittedName>
        <fullName evidence="1">Uncharacterized protein</fullName>
    </submittedName>
</protein>
<accession>N6UL42</accession>
<dbReference type="Proteomes" id="UP000030742">
    <property type="component" value="Unassembled WGS sequence"/>
</dbReference>
<evidence type="ECO:0000313" key="3">
    <source>
        <dbReference type="Proteomes" id="UP000030742"/>
    </source>
</evidence>
<dbReference type="EMBL" id="KB631593">
    <property type="protein sequence ID" value="ERL84513.1"/>
    <property type="molecule type" value="Genomic_DNA"/>
</dbReference>